<dbReference type="OrthoDB" id="1110562at2"/>
<dbReference type="AlphaFoldDB" id="A0A4R0JC32"/>
<gene>
    <name evidence="1" type="ORF">E0H50_02710</name>
</gene>
<comment type="caution">
    <text evidence="1">The sequence shown here is derived from an EMBL/GenBank/DDBJ whole genome shotgun (WGS) entry which is preliminary data.</text>
</comment>
<dbReference type="Proteomes" id="UP000292695">
    <property type="component" value="Unassembled WGS sequence"/>
</dbReference>
<keyword evidence="2" id="KW-1185">Reference proteome</keyword>
<reference evidence="1 2" key="1">
    <citation type="submission" date="2019-02" db="EMBL/GenBank/DDBJ databases">
        <title>Kribbella capetownensis sp. nov. and Kribbella speibonae sp. nov., isolated from soil.</title>
        <authorList>
            <person name="Curtis S.M."/>
            <person name="Norton I."/>
            <person name="Everest G.J."/>
            <person name="Meyers P.R."/>
        </authorList>
    </citation>
    <scope>NUCLEOTIDE SEQUENCE [LARGE SCALE GENOMIC DNA]</scope>
    <source>
        <strain evidence="1 2">DSM 27082</strain>
    </source>
</reference>
<protein>
    <submittedName>
        <fullName evidence="1">Uncharacterized protein</fullName>
    </submittedName>
</protein>
<name>A0A4R0JC32_9ACTN</name>
<dbReference type="EMBL" id="SJKA01000001">
    <property type="protein sequence ID" value="TCC43400.1"/>
    <property type="molecule type" value="Genomic_DNA"/>
</dbReference>
<organism evidence="1 2">
    <name type="scientific">Kribbella sindirgiensis</name>
    <dbReference type="NCBI Taxonomy" id="1124744"/>
    <lineage>
        <taxon>Bacteria</taxon>
        <taxon>Bacillati</taxon>
        <taxon>Actinomycetota</taxon>
        <taxon>Actinomycetes</taxon>
        <taxon>Propionibacteriales</taxon>
        <taxon>Kribbellaceae</taxon>
        <taxon>Kribbella</taxon>
    </lineage>
</organism>
<accession>A0A4R0JC32</accession>
<sequence>MPFPLNDLGNAVRAQIYQTVVGGDATVKPSPNTFFTWVTPGLPFTENELDFAADGIFSAPDAETQNKRVMHAYNLSTLLDFIPDVEGPYGVERQEAMYKPDAEKRLSEIYRQILRFSKVAHYELTDAEKAKLEKFNNLLWEKKTVKDLITDEEKEVTEASAMMLAYSEKMAAYLDAAAEYNSKRAAAAGATGPDGKVASADWILNQKNYALKVKAAMDAWTSGGYRNEVDKINAYINQTTERSLALWKQSLEERYDAALIATPEVGVSFPYTTLVPGDIAKSAGWTEIGVTHNYTEWSKDQTNTSWNAGAGVGWGFFSFNAGVRQDNTEYTENHQVNDFKLKFELAQAVIVRAGFYPEFFANRGWILRKGEGWTFDDMPSDGARPPKGEFIGYATQAIFARNLEVTSSDFVSAYNATTSKTEVSGGVGWGPFRLSGGYSRSSSHEDFKATVDGETLRVPGMQIIGFVNHLIGKAPNPLEELKDADFE</sequence>
<evidence type="ECO:0000313" key="1">
    <source>
        <dbReference type="EMBL" id="TCC43400.1"/>
    </source>
</evidence>
<evidence type="ECO:0000313" key="2">
    <source>
        <dbReference type="Proteomes" id="UP000292695"/>
    </source>
</evidence>
<dbReference type="RefSeq" id="WP_131284328.1">
    <property type="nucleotide sequence ID" value="NZ_SJKA01000001.1"/>
</dbReference>
<proteinExistence type="predicted"/>